<reference evidence="11" key="1">
    <citation type="journal article" date="2018" name="DNA Res.">
        <title>Multiple hybrid de novo genome assembly of finger millet, an orphan allotetraploid crop.</title>
        <authorList>
            <person name="Hatakeyama M."/>
            <person name="Aluri S."/>
            <person name="Balachadran M.T."/>
            <person name="Sivarajan S.R."/>
            <person name="Patrignani A."/>
            <person name="Gruter S."/>
            <person name="Poveda L."/>
            <person name="Shimizu-Inatsugi R."/>
            <person name="Baeten J."/>
            <person name="Francoijs K.J."/>
            <person name="Nataraja K.N."/>
            <person name="Reddy Y.A.N."/>
            <person name="Phadnis S."/>
            <person name="Ravikumar R.L."/>
            <person name="Schlapbach R."/>
            <person name="Sreeman S.M."/>
            <person name="Shimizu K.K."/>
        </authorList>
    </citation>
    <scope>NUCLEOTIDE SEQUENCE</scope>
</reference>
<dbReference type="GO" id="GO:0043531">
    <property type="term" value="F:ADP binding"/>
    <property type="evidence" value="ECO:0007669"/>
    <property type="project" value="InterPro"/>
</dbReference>
<dbReference type="GO" id="GO:0051707">
    <property type="term" value="P:response to other organism"/>
    <property type="evidence" value="ECO:0007669"/>
    <property type="project" value="UniProtKB-ARBA"/>
</dbReference>
<comment type="similarity">
    <text evidence="1">Belongs to the disease resistance NB-LRR family.</text>
</comment>
<dbReference type="GO" id="GO:0006952">
    <property type="term" value="P:defense response"/>
    <property type="evidence" value="ECO:0007669"/>
    <property type="project" value="UniProtKB-KW"/>
</dbReference>
<dbReference type="AlphaFoldDB" id="A0AAV5ESN7"/>
<keyword evidence="4" id="KW-0547">Nucleotide-binding</keyword>
<evidence type="ECO:0000256" key="5">
    <source>
        <dbReference type="ARBA" id="ARBA00022821"/>
    </source>
</evidence>
<name>A0AAV5ESN7_ELECO</name>
<dbReference type="InterPro" id="IPR032675">
    <property type="entry name" value="LRR_dom_sf"/>
</dbReference>
<evidence type="ECO:0000259" key="8">
    <source>
        <dbReference type="Pfam" id="PF00931"/>
    </source>
</evidence>
<dbReference type="SUPFAM" id="SSF52540">
    <property type="entry name" value="P-loop containing nucleoside triphosphate hydrolases"/>
    <property type="match status" value="1"/>
</dbReference>
<dbReference type="InterPro" id="IPR038005">
    <property type="entry name" value="RX-like_CC"/>
</dbReference>
<evidence type="ECO:0008006" key="13">
    <source>
        <dbReference type="Google" id="ProtNLM"/>
    </source>
</evidence>
<evidence type="ECO:0000313" key="12">
    <source>
        <dbReference type="Proteomes" id="UP001054889"/>
    </source>
</evidence>
<protein>
    <recommendedName>
        <fullName evidence="13">AAA+ ATPase domain-containing protein</fullName>
    </recommendedName>
</protein>
<evidence type="ECO:0000256" key="3">
    <source>
        <dbReference type="ARBA" id="ARBA00022737"/>
    </source>
</evidence>
<evidence type="ECO:0000256" key="2">
    <source>
        <dbReference type="ARBA" id="ARBA00022614"/>
    </source>
</evidence>
<dbReference type="Gene3D" id="3.40.50.300">
    <property type="entry name" value="P-loop containing nucleotide triphosphate hydrolases"/>
    <property type="match status" value="1"/>
</dbReference>
<keyword evidence="12" id="KW-1185">Reference proteome</keyword>
<evidence type="ECO:0000259" key="10">
    <source>
        <dbReference type="Pfam" id="PF23598"/>
    </source>
</evidence>
<dbReference type="InterPro" id="IPR027417">
    <property type="entry name" value="P-loop_NTPase"/>
</dbReference>
<dbReference type="InterPro" id="IPR041118">
    <property type="entry name" value="Rx_N"/>
</dbReference>
<comment type="caution">
    <text evidence="11">The sequence shown here is derived from an EMBL/GenBank/DDBJ whole genome shotgun (WGS) entry which is preliminary data.</text>
</comment>
<keyword evidence="6" id="KW-0175">Coiled coil</keyword>
<gene>
    <name evidence="11" type="primary">gb13224</name>
    <name evidence="11" type="ORF">PR202_gb13224</name>
</gene>
<evidence type="ECO:0000256" key="6">
    <source>
        <dbReference type="ARBA" id="ARBA00023054"/>
    </source>
</evidence>
<dbReference type="PRINTS" id="PR00364">
    <property type="entry name" value="DISEASERSIST"/>
</dbReference>
<feature type="region of interest" description="Disordered" evidence="7">
    <location>
        <begin position="640"/>
        <end position="672"/>
    </location>
</feature>
<dbReference type="Pfam" id="PF18052">
    <property type="entry name" value="Rx_N"/>
    <property type="match status" value="1"/>
</dbReference>
<evidence type="ECO:0000256" key="7">
    <source>
        <dbReference type="SAM" id="MobiDB-lite"/>
    </source>
</evidence>
<dbReference type="InterPro" id="IPR002182">
    <property type="entry name" value="NB-ARC"/>
</dbReference>
<keyword evidence="2" id="KW-0433">Leucine-rich repeat</keyword>
<feature type="domain" description="Disease resistance N-terminal" evidence="9">
    <location>
        <begin position="7"/>
        <end position="92"/>
    </location>
</feature>
<evidence type="ECO:0000313" key="11">
    <source>
        <dbReference type="EMBL" id="GJN25402.1"/>
    </source>
</evidence>
<proteinExistence type="inferred from homology"/>
<keyword evidence="5" id="KW-0611">Plant defense</keyword>
<reference evidence="11" key="2">
    <citation type="submission" date="2021-12" db="EMBL/GenBank/DDBJ databases">
        <title>Resequencing data analysis of finger millet.</title>
        <authorList>
            <person name="Hatakeyama M."/>
            <person name="Aluri S."/>
            <person name="Balachadran M.T."/>
            <person name="Sivarajan S.R."/>
            <person name="Poveda L."/>
            <person name="Shimizu-Inatsugi R."/>
            <person name="Schlapbach R."/>
            <person name="Sreeman S.M."/>
            <person name="Shimizu K.K."/>
        </authorList>
    </citation>
    <scope>NUCLEOTIDE SEQUENCE</scope>
</reference>
<dbReference type="SUPFAM" id="SSF52058">
    <property type="entry name" value="L domain-like"/>
    <property type="match status" value="1"/>
</dbReference>
<keyword evidence="3" id="KW-0677">Repeat</keyword>
<sequence>MNLVTGAVGSLLPKLLQLLGNEYNLQRGLKKKVKYHEQELRSIDALLKKVSHVPSDQLDEQIMVWARDIREASYDMEDILDTILVHIEGRKPNDLSRLQRAVNKMKNLFCKIKVRHDVGKAIQDIMKHLQEVADRRARYKIEDHVVNSTAINTSTSNSDPRLKAMYKEVTSLVGIDKPCNDLLSKLSDGQGDYMSRQKKKIVSIFGTGGLGKTTIARVVYDKLIAYFECQAFVAVGRNPNLVKLLMDILYELDKSKYSDIHTKKVDKKQLIDRLREFLQNQRYIIVIDDIWETESWTEAMDLALLENNFGSRIIITTRNAQVAKQIGDEVYNIQPLSHGNAIKLFYAKAVESELDGMVRGCRVHDMVLDLIRSFSTKENFITVVDNDRGTVSPPPIKVRRLALHGNIMEHTAQGNTLDIPQVRSFIAIRCSFGNQVVPLSSFKLLRVLDMEACKNVSRSHLIHLEKLLHLRYLGLERALIEDLPDEIGALKLLQTLNLDRTRIRQLTESISQLTQLVCLKGDRVKTLAPNWIGKLPSLEELQMLMPPYGRKKALSSHRNSEFCIYEASSSVVYHHVLVQARLPYLAHLSLLVDSLTEKDLEFLEVGEVEAELRKATMGHPNRPMLEVYRWNEDKIIPTVQDQKKDKVSVEEEGQNQLEGNPMPDEGNKLKHG</sequence>
<evidence type="ECO:0000256" key="4">
    <source>
        <dbReference type="ARBA" id="ARBA00022741"/>
    </source>
</evidence>
<feature type="domain" description="NB-ARC" evidence="8">
    <location>
        <begin position="196"/>
        <end position="354"/>
    </location>
</feature>
<dbReference type="Pfam" id="PF23598">
    <property type="entry name" value="LRR_14"/>
    <property type="match status" value="1"/>
</dbReference>
<accession>A0AAV5ESN7</accession>
<dbReference type="InterPro" id="IPR055414">
    <property type="entry name" value="LRR_R13L4/SHOC2-like"/>
</dbReference>
<evidence type="ECO:0000256" key="1">
    <source>
        <dbReference type="ARBA" id="ARBA00008894"/>
    </source>
</evidence>
<feature type="domain" description="Disease resistance R13L4/SHOC-2-like LRR" evidence="10">
    <location>
        <begin position="421"/>
        <end position="545"/>
    </location>
</feature>
<dbReference type="Gene3D" id="3.80.10.10">
    <property type="entry name" value="Ribonuclease Inhibitor"/>
    <property type="match status" value="1"/>
</dbReference>
<organism evidence="11 12">
    <name type="scientific">Eleusine coracana subsp. coracana</name>
    <dbReference type="NCBI Taxonomy" id="191504"/>
    <lineage>
        <taxon>Eukaryota</taxon>
        <taxon>Viridiplantae</taxon>
        <taxon>Streptophyta</taxon>
        <taxon>Embryophyta</taxon>
        <taxon>Tracheophyta</taxon>
        <taxon>Spermatophyta</taxon>
        <taxon>Magnoliopsida</taxon>
        <taxon>Liliopsida</taxon>
        <taxon>Poales</taxon>
        <taxon>Poaceae</taxon>
        <taxon>PACMAD clade</taxon>
        <taxon>Chloridoideae</taxon>
        <taxon>Cynodonteae</taxon>
        <taxon>Eleusininae</taxon>
        <taxon>Eleusine</taxon>
    </lineage>
</organism>
<dbReference type="Pfam" id="PF00931">
    <property type="entry name" value="NB-ARC"/>
    <property type="match status" value="1"/>
</dbReference>
<dbReference type="PANTHER" id="PTHR19338:SF67">
    <property type="entry name" value="AAA+ ATPASE DOMAIN-CONTAINING PROTEIN"/>
    <property type="match status" value="1"/>
</dbReference>
<dbReference type="PANTHER" id="PTHR19338">
    <property type="entry name" value="TRANSLOCASE OF INNER MITOCHONDRIAL MEMBRANE 13 HOMOLOG"/>
    <property type="match status" value="1"/>
</dbReference>
<dbReference type="Proteomes" id="UP001054889">
    <property type="component" value="Unassembled WGS sequence"/>
</dbReference>
<evidence type="ECO:0000259" key="9">
    <source>
        <dbReference type="Pfam" id="PF18052"/>
    </source>
</evidence>
<dbReference type="CDD" id="cd14798">
    <property type="entry name" value="RX-CC_like"/>
    <property type="match status" value="1"/>
</dbReference>
<dbReference type="Gene3D" id="1.20.5.4130">
    <property type="match status" value="1"/>
</dbReference>
<feature type="compositionally biased region" description="Basic and acidic residues" evidence="7">
    <location>
        <begin position="640"/>
        <end position="649"/>
    </location>
</feature>
<dbReference type="EMBL" id="BQKI01000078">
    <property type="protein sequence ID" value="GJN25402.1"/>
    <property type="molecule type" value="Genomic_DNA"/>
</dbReference>